<keyword evidence="1" id="KW-0812">Transmembrane</keyword>
<reference evidence="3" key="1">
    <citation type="submission" date="2016-10" db="EMBL/GenBank/DDBJ databases">
        <title>Comparative genomics uncovers the prolific and rare metabolic potential of the cyanobacterial genus Moorea.</title>
        <authorList>
            <person name="Leao T."/>
            <person name="Castelao G."/>
            <person name="Korobeynikov A."/>
            <person name="Monroe E.A."/>
            <person name="Podell S."/>
            <person name="Glukhov E."/>
            <person name="Allen E."/>
            <person name="Gerwick W.H."/>
            <person name="Gerwick L."/>
        </authorList>
    </citation>
    <scope>NUCLEOTIDE SEQUENCE [LARGE SCALE GENOMIC DNA]</scope>
    <source>
        <strain evidence="3">PAL-8-15-08-1</strain>
    </source>
</reference>
<evidence type="ECO:0000256" key="1">
    <source>
        <dbReference type="SAM" id="Phobius"/>
    </source>
</evidence>
<protein>
    <submittedName>
        <fullName evidence="2">Uncharacterized protein</fullName>
    </submittedName>
</protein>
<gene>
    <name evidence="2" type="ORF">BJP34_23870</name>
</gene>
<dbReference type="Proteomes" id="UP000177870">
    <property type="component" value="Chromosome"/>
</dbReference>
<feature type="transmembrane region" description="Helical" evidence="1">
    <location>
        <begin position="65"/>
        <end position="85"/>
    </location>
</feature>
<sequence length="124" mass="14047">MGIAHFINRRLILIFISNAHPRILNSSFYIQMGIGGHCPFNCWAFNFDLSTAMPTLGFSILHSTFKWVLVGIAHLIVGRLILIFISNAHPRILNSSFYIQMGIGGHCPFNCWAFNFDLHQQCPP</sequence>
<organism evidence="2 3">
    <name type="scientific">Moorena producens PAL-8-15-08-1</name>
    <dbReference type="NCBI Taxonomy" id="1458985"/>
    <lineage>
        <taxon>Bacteria</taxon>
        <taxon>Bacillati</taxon>
        <taxon>Cyanobacteriota</taxon>
        <taxon>Cyanophyceae</taxon>
        <taxon>Coleofasciculales</taxon>
        <taxon>Coleofasciculaceae</taxon>
        <taxon>Moorena</taxon>
    </lineage>
</organism>
<dbReference type="AlphaFoldDB" id="A0A1D8TWQ3"/>
<proteinExistence type="predicted"/>
<name>A0A1D8TWQ3_9CYAN</name>
<dbReference type="KEGG" id="mpro:BJP34_23870"/>
<accession>A0A1D8TWQ3</accession>
<keyword evidence="1" id="KW-0472">Membrane</keyword>
<evidence type="ECO:0000313" key="3">
    <source>
        <dbReference type="Proteomes" id="UP000177870"/>
    </source>
</evidence>
<dbReference type="RefSeq" id="WP_070394493.1">
    <property type="nucleotide sequence ID" value="NZ_CP017599.1"/>
</dbReference>
<dbReference type="EMBL" id="CP017599">
    <property type="protein sequence ID" value="AOX02068.1"/>
    <property type="molecule type" value="Genomic_DNA"/>
</dbReference>
<evidence type="ECO:0000313" key="2">
    <source>
        <dbReference type="EMBL" id="AOX02068.1"/>
    </source>
</evidence>
<keyword evidence="1" id="KW-1133">Transmembrane helix</keyword>